<dbReference type="Proteomes" id="UP001162483">
    <property type="component" value="Unassembled WGS sequence"/>
</dbReference>
<protein>
    <submittedName>
        <fullName evidence="1">Uncharacterized protein</fullName>
    </submittedName>
</protein>
<accession>A0ABN9EMS1</accession>
<reference evidence="1" key="1">
    <citation type="submission" date="2023-05" db="EMBL/GenBank/DDBJ databases">
        <authorList>
            <person name="Stuckert A."/>
        </authorList>
    </citation>
    <scope>NUCLEOTIDE SEQUENCE</scope>
</reference>
<keyword evidence="2" id="KW-1185">Reference proteome</keyword>
<proteinExistence type="predicted"/>
<evidence type="ECO:0000313" key="1">
    <source>
        <dbReference type="EMBL" id="CAI9586151.1"/>
    </source>
</evidence>
<name>A0ABN9EMS1_9NEOB</name>
<sequence length="78" mass="8832">MLVILNVEPKGLSLHILQKICYILSSLILPFFYCLQSFCTCSDSFFFFLGRVNLISTGSFRTVQTEGQGLCRLMGQSR</sequence>
<dbReference type="EMBL" id="CATNWA010015723">
    <property type="protein sequence ID" value="CAI9586151.1"/>
    <property type="molecule type" value="Genomic_DNA"/>
</dbReference>
<organism evidence="1 2">
    <name type="scientific">Staurois parvus</name>
    <dbReference type="NCBI Taxonomy" id="386267"/>
    <lineage>
        <taxon>Eukaryota</taxon>
        <taxon>Metazoa</taxon>
        <taxon>Chordata</taxon>
        <taxon>Craniata</taxon>
        <taxon>Vertebrata</taxon>
        <taxon>Euteleostomi</taxon>
        <taxon>Amphibia</taxon>
        <taxon>Batrachia</taxon>
        <taxon>Anura</taxon>
        <taxon>Neobatrachia</taxon>
        <taxon>Ranoidea</taxon>
        <taxon>Ranidae</taxon>
        <taxon>Staurois</taxon>
    </lineage>
</organism>
<evidence type="ECO:0000313" key="2">
    <source>
        <dbReference type="Proteomes" id="UP001162483"/>
    </source>
</evidence>
<comment type="caution">
    <text evidence="1">The sequence shown here is derived from an EMBL/GenBank/DDBJ whole genome shotgun (WGS) entry which is preliminary data.</text>
</comment>
<gene>
    <name evidence="1" type="ORF">SPARVUS_LOCUS10328259</name>
</gene>